<evidence type="ECO:0000313" key="6">
    <source>
        <dbReference type="RefSeq" id="XP_056853063.1"/>
    </source>
</evidence>
<dbReference type="GeneID" id="108852556"/>
<evidence type="ECO:0000256" key="1">
    <source>
        <dbReference type="SAM" id="MobiDB-lite"/>
    </source>
</evidence>
<organism evidence="2 3">
    <name type="scientific">Raphanus sativus</name>
    <name type="common">Radish</name>
    <name type="synonym">Raphanus raphanistrum var. sativus</name>
    <dbReference type="NCBI Taxonomy" id="3726"/>
    <lineage>
        <taxon>Eukaryota</taxon>
        <taxon>Viridiplantae</taxon>
        <taxon>Streptophyta</taxon>
        <taxon>Embryophyta</taxon>
        <taxon>Tracheophyta</taxon>
        <taxon>Spermatophyta</taxon>
        <taxon>Magnoliopsida</taxon>
        <taxon>eudicotyledons</taxon>
        <taxon>Gunneridae</taxon>
        <taxon>Pentapetalae</taxon>
        <taxon>rosids</taxon>
        <taxon>malvids</taxon>
        <taxon>Brassicales</taxon>
        <taxon>Brassicaceae</taxon>
        <taxon>Brassiceae</taxon>
        <taxon>Raphanus</taxon>
    </lineage>
</organism>
<dbReference type="KEGG" id="rsz:130505210"/>
<dbReference type="KEGG" id="rsz:108852556"/>
<proteinExistence type="predicted"/>
<dbReference type="RefSeq" id="XP_056851820.1">
    <property type="nucleotide sequence ID" value="XM_056995840.1"/>
</dbReference>
<dbReference type="RefSeq" id="XP_056864605.1">
    <property type="nucleotide sequence ID" value="XM_057008625.1"/>
</dbReference>
<dbReference type="Proteomes" id="UP000504610">
    <property type="component" value="Chromosome 4"/>
</dbReference>
<dbReference type="RefSeq" id="XP_056851979.1">
    <property type="nucleotide sequence ID" value="XM_056995999.1"/>
</dbReference>
<dbReference type="KEGG" id="rsz:130511532"/>
<evidence type="ECO:0000313" key="8">
    <source>
        <dbReference type="RefSeq" id="XP_056864605.1"/>
    </source>
</evidence>
<evidence type="ECO:0000313" key="2">
    <source>
        <dbReference type="Proteomes" id="UP000504610"/>
    </source>
</evidence>
<name>A0A6J0NA19_RAPSA</name>
<feature type="compositionally biased region" description="Low complexity" evidence="1">
    <location>
        <begin position="38"/>
        <end position="56"/>
    </location>
</feature>
<dbReference type="AlphaFoldDB" id="A0A6J0NA19"/>
<reference evidence="2" key="1">
    <citation type="journal article" date="2019" name="Database">
        <title>The radish genome database (RadishGD): an integrated information resource for radish genomics.</title>
        <authorList>
            <person name="Yu H.J."/>
            <person name="Baek S."/>
            <person name="Lee Y.J."/>
            <person name="Cho A."/>
            <person name="Mun J.H."/>
        </authorList>
    </citation>
    <scope>NUCLEOTIDE SEQUENCE [LARGE SCALE GENOMIC DNA]</scope>
    <source>
        <strain evidence="2">cv. WK10039</strain>
    </source>
</reference>
<dbReference type="OrthoDB" id="1920951at2759"/>
<evidence type="ECO:0000313" key="5">
    <source>
        <dbReference type="RefSeq" id="XP_056851979.1"/>
    </source>
</evidence>
<feature type="region of interest" description="Disordered" evidence="1">
    <location>
        <begin position="29"/>
        <end position="75"/>
    </location>
</feature>
<dbReference type="PANTHER" id="PTHR33868">
    <property type="entry name" value="EXPRESSED PROTEIN"/>
    <property type="match status" value="1"/>
</dbReference>
<dbReference type="PANTHER" id="PTHR33868:SF13">
    <property type="entry name" value="(RAPE) HYPOTHETICAL PROTEIN"/>
    <property type="match status" value="1"/>
</dbReference>
<sequence length="100" mass="11216">MNELWCEMMAAAEARAVWQRTANRYFVQEDSKRAPKLTTSSHSSSSSTKQVQEDPVSSPPPVVRPQNQPSSPGFMPLNIPLLLGHHIQEDLLLGWTVGWM</sequence>
<evidence type="ECO:0000313" key="3">
    <source>
        <dbReference type="RefSeq" id="XP_018481562.1"/>
    </source>
</evidence>
<accession>A0A6J0NA19</accession>
<dbReference type="KEGG" id="rsz:130502312"/>
<evidence type="ECO:0000313" key="4">
    <source>
        <dbReference type="RefSeq" id="XP_056851820.1"/>
    </source>
</evidence>
<dbReference type="KEGG" id="rsz:130500922"/>
<dbReference type="RefSeq" id="XP_056855792.1">
    <property type="nucleotide sequence ID" value="XM_056999812.1"/>
</dbReference>
<dbReference type="RefSeq" id="XP_018481562.1">
    <property type="nucleotide sequence ID" value="XM_018626060.2"/>
</dbReference>
<keyword evidence="2" id="KW-1185">Reference proteome</keyword>
<dbReference type="RefSeq" id="XP_056853063.1">
    <property type="nucleotide sequence ID" value="XM_056997083.1"/>
</dbReference>
<gene>
    <name evidence="3" type="primary">LOC108852556</name>
    <name evidence="5" type="synonym">LOC130494312</name>
    <name evidence="4" type="synonym">LOC130500922</name>
    <name evidence="6" type="synonym">LOC130502312</name>
    <name evidence="7" type="synonym">LOC130505210</name>
    <name evidence="8" type="synonym">LOC130511532</name>
</gene>
<evidence type="ECO:0000313" key="7">
    <source>
        <dbReference type="RefSeq" id="XP_056855792.1"/>
    </source>
</evidence>
<dbReference type="KEGG" id="rsz:130494312"/>
<protein>
    <submittedName>
        <fullName evidence="3">Uncharacterized protein LOC108852556</fullName>
    </submittedName>
    <submittedName>
        <fullName evidence="5">Uncharacterized protein LOC130494312</fullName>
    </submittedName>
    <submittedName>
        <fullName evidence="4">Uncharacterized protein LOC130500922</fullName>
    </submittedName>
    <submittedName>
        <fullName evidence="6">Uncharacterized protein LOC130502312</fullName>
    </submittedName>
    <submittedName>
        <fullName evidence="7">Uncharacterized protein LOC130505210</fullName>
    </submittedName>
    <submittedName>
        <fullName evidence="8">Uncharacterized protein LOC130511532</fullName>
    </submittedName>
</protein>
<reference evidence="3 4" key="2">
    <citation type="submission" date="2025-04" db="UniProtKB">
        <authorList>
            <consortium name="RefSeq"/>
        </authorList>
    </citation>
    <scope>IDENTIFICATION</scope>
    <source>
        <tissue evidence="3 4">Leaf</tissue>
    </source>
</reference>